<proteinExistence type="predicted"/>
<accession>A0AAE0D4P7</accession>
<gene>
    <name evidence="1" type="ORF">CKAH01_06778</name>
</gene>
<reference evidence="1" key="1">
    <citation type="submission" date="2023-02" db="EMBL/GenBank/DDBJ databases">
        <title>Colletotrichum kahawae CIFC_Que2 genome sequencing and assembly.</title>
        <authorList>
            <person name="Baroncelli R."/>
        </authorList>
    </citation>
    <scope>NUCLEOTIDE SEQUENCE</scope>
    <source>
        <strain evidence="1">CIFC_Que2</strain>
    </source>
</reference>
<protein>
    <submittedName>
        <fullName evidence="1">Uncharacterized protein</fullName>
    </submittedName>
</protein>
<name>A0AAE0D4P7_COLKA</name>
<dbReference type="Proteomes" id="UP001281614">
    <property type="component" value="Unassembled WGS sequence"/>
</dbReference>
<sequence>MPVSLALNTALVGFKAHTSHRLLPSSHPLRLHAPARPPTCPPCLTSIPAAETESFGADTLNATACKLPHRGHGSAWG</sequence>
<organism evidence="1 2">
    <name type="scientific">Colletotrichum kahawae</name>
    <name type="common">Coffee berry disease fungus</name>
    <dbReference type="NCBI Taxonomy" id="34407"/>
    <lineage>
        <taxon>Eukaryota</taxon>
        <taxon>Fungi</taxon>
        <taxon>Dikarya</taxon>
        <taxon>Ascomycota</taxon>
        <taxon>Pezizomycotina</taxon>
        <taxon>Sordariomycetes</taxon>
        <taxon>Hypocreomycetidae</taxon>
        <taxon>Glomerellales</taxon>
        <taxon>Glomerellaceae</taxon>
        <taxon>Colletotrichum</taxon>
        <taxon>Colletotrichum gloeosporioides species complex</taxon>
    </lineage>
</organism>
<evidence type="ECO:0000313" key="1">
    <source>
        <dbReference type="EMBL" id="KAK2744521.1"/>
    </source>
</evidence>
<comment type="caution">
    <text evidence="1">The sequence shown here is derived from an EMBL/GenBank/DDBJ whole genome shotgun (WGS) entry which is preliminary data.</text>
</comment>
<dbReference type="EMBL" id="VYYT01000311">
    <property type="protein sequence ID" value="KAK2744521.1"/>
    <property type="molecule type" value="Genomic_DNA"/>
</dbReference>
<dbReference type="AlphaFoldDB" id="A0AAE0D4P7"/>
<keyword evidence="2" id="KW-1185">Reference proteome</keyword>
<evidence type="ECO:0000313" key="2">
    <source>
        <dbReference type="Proteomes" id="UP001281614"/>
    </source>
</evidence>